<dbReference type="Proteomes" id="UP001331515">
    <property type="component" value="Unassembled WGS sequence"/>
</dbReference>
<organism evidence="1 2">
    <name type="scientific">Champsocephalus gunnari</name>
    <name type="common">Mackerel icefish</name>
    <dbReference type="NCBI Taxonomy" id="52237"/>
    <lineage>
        <taxon>Eukaryota</taxon>
        <taxon>Metazoa</taxon>
        <taxon>Chordata</taxon>
        <taxon>Craniata</taxon>
        <taxon>Vertebrata</taxon>
        <taxon>Euteleostomi</taxon>
        <taxon>Actinopterygii</taxon>
        <taxon>Neopterygii</taxon>
        <taxon>Teleostei</taxon>
        <taxon>Neoteleostei</taxon>
        <taxon>Acanthomorphata</taxon>
        <taxon>Eupercaria</taxon>
        <taxon>Perciformes</taxon>
        <taxon>Notothenioidei</taxon>
        <taxon>Channichthyidae</taxon>
        <taxon>Champsocephalus</taxon>
    </lineage>
</organism>
<comment type="caution">
    <text evidence="1">The sequence shown here is derived from an EMBL/GenBank/DDBJ whole genome shotgun (WGS) entry which is preliminary data.</text>
</comment>
<dbReference type="EMBL" id="JAURVH010001532">
    <property type="protein sequence ID" value="KAK5900879.1"/>
    <property type="molecule type" value="Genomic_DNA"/>
</dbReference>
<sequence length="23" mass="2823">MKQWSCSEPYSHSTYEKASWCKR</sequence>
<gene>
    <name evidence="1" type="ORF">CgunFtcFv8_025801</name>
</gene>
<name>A0AAN8H630_CHAGU</name>
<evidence type="ECO:0000313" key="2">
    <source>
        <dbReference type="Proteomes" id="UP001331515"/>
    </source>
</evidence>
<evidence type="ECO:0000313" key="1">
    <source>
        <dbReference type="EMBL" id="KAK5900879.1"/>
    </source>
</evidence>
<accession>A0AAN8H630</accession>
<protein>
    <submittedName>
        <fullName evidence="1">Uncharacterized protein</fullName>
    </submittedName>
</protein>
<reference evidence="1 2" key="1">
    <citation type="journal article" date="2023" name="Mol. Biol. Evol.">
        <title>Genomics of Secondarily Temperate Adaptation in the Only Non-Antarctic Icefish.</title>
        <authorList>
            <person name="Rivera-Colon A.G."/>
            <person name="Rayamajhi N."/>
            <person name="Minhas B.F."/>
            <person name="Madrigal G."/>
            <person name="Bilyk K.T."/>
            <person name="Yoon V."/>
            <person name="Hune M."/>
            <person name="Gregory S."/>
            <person name="Cheng C.H.C."/>
            <person name="Catchen J.M."/>
        </authorList>
    </citation>
    <scope>NUCLEOTIDE SEQUENCE [LARGE SCALE GENOMIC DNA]</scope>
    <source>
        <tissue evidence="1">White muscle</tissue>
    </source>
</reference>
<dbReference type="AlphaFoldDB" id="A0AAN8H630"/>
<proteinExistence type="predicted"/>
<keyword evidence="2" id="KW-1185">Reference proteome</keyword>